<dbReference type="GO" id="GO:0007165">
    <property type="term" value="P:signal transduction"/>
    <property type="evidence" value="ECO:0007669"/>
    <property type="project" value="UniProtKB-KW"/>
</dbReference>
<dbReference type="GO" id="GO:0006935">
    <property type="term" value="P:chemotaxis"/>
    <property type="evidence" value="ECO:0007669"/>
    <property type="project" value="TreeGrafter"/>
</dbReference>
<gene>
    <name evidence="6" type="ORF">KDM89_21490</name>
</gene>
<dbReference type="PANTHER" id="PTHR43531">
    <property type="entry name" value="PROTEIN ICFG"/>
    <property type="match status" value="1"/>
</dbReference>
<dbReference type="PROSITE" id="PS50111">
    <property type="entry name" value="CHEMOTAXIS_TRANSDUC_2"/>
    <property type="match status" value="1"/>
</dbReference>
<reference evidence="6" key="1">
    <citation type="submission" date="2021-04" db="EMBL/GenBank/DDBJ databases">
        <title>novel species isolated from subtropical streams in China.</title>
        <authorList>
            <person name="Lu H."/>
        </authorList>
    </citation>
    <scope>NUCLEOTIDE SEQUENCE</scope>
    <source>
        <strain evidence="6">LFS511W</strain>
    </source>
</reference>
<keyword evidence="3" id="KW-0807">Transducer</keyword>
<evidence type="ECO:0000259" key="4">
    <source>
        <dbReference type="PROSITE" id="PS50111"/>
    </source>
</evidence>
<dbReference type="GO" id="GO:0004888">
    <property type="term" value="F:transmembrane signaling receptor activity"/>
    <property type="evidence" value="ECO:0007669"/>
    <property type="project" value="TreeGrafter"/>
</dbReference>
<feature type="non-terminal residue" evidence="6">
    <location>
        <position position="1"/>
    </location>
</feature>
<dbReference type="Proteomes" id="UP000680067">
    <property type="component" value="Unassembled WGS sequence"/>
</dbReference>
<proteinExistence type="inferred from homology"/>
<evidence type="ECO:0000313" key="7">
    <source>
        <dbReference type="Proteomes" id="UP000680067"/>
    </source>
</evidence>
<dbReference type="EMBL" id="JAGSPN010000516">
    <property type="protein sequence ID" value="MBR7784710.1"/>
    <property type="molecule type" value="Genomic_DNA"/>
</dbReference>
<dbReference type="AlphaFoldDB" id="A0A941DRM7"/>
<dbReference type="InterPro" id="IPR004089">
    <property type="entry name" value="MCPsignal_dom"/>
</dbReference>
<dbReference type="PANTHER" id="PTHR43531:SF14">
    <property type="entry name" value="METHYL-ACCEPTING CHEMOTAXIS PROTEIN I-RELATED"/>
    <property type="match status" value="1"/>
</dbReference>
<evidence type="ECO:0000256" key="1">
    <source>
        <dbReference type="ARBA" id="ARBA00022481"/>
    </source>
</evidence>
<dbReference type="InterPro" id="IPR051310">
    <property type="entry name" value="MCP_chemotaxis"/>
</dbReference>
<organism evidence="6 7">
    <name type="scientific">Undibacterium luofuense</name>
    <dbReference type="NCBI Taxonomy" id="2828733"/>
    <lineage>
        <taxon>Bacteria</taxon>
        <taxon>Pseudomonadati</taxon>
        <taxon>Pseudomonadota</taxon>
        <taxon>Betaproteobacteria</taxon>
        <taxon>Burkholderiales</taxon>
        <taxon>Oxalobacteraceae</taxon>
        <taxon>Undibacterium</taxon>
    </lineage>
</organism>
<evidence type="ECO:0000313" key="6">
    <source>
        <dbReference type="EMBL" id="MBR7784710.1"/>
    </source>
</evidence>
<dbReference type="SUPFAM" id="SSF58104">
    <property type="entry name" value="Methyl-accepting chemotaxis protein (MCP) signaling domain"/>
    <property type="match status" value="1"/>
</dbReference>
<feature type="non-terminal residue" evidence="6">
    <location>
        <position position="100"/>
    </location>
</feature>
<keyword evidence="1" id="KW-0488">Methylation</keyword>
<feature type="domain" description="T-SNARE coiled-coil homology" evidence="5">
    <location>
        <begin position="18"/>
        <end position="80"/>
    </location>
</feature>
<keyword evidence="7" id="KW-1185">Reference proteome</keyword>
<accession>A0A941DRM7</accession>
<comment type="caution">
    <text evidence="6">The sequence shown here is derived from an EMBL/GenBank/DDBJ whole genome shotgun (WGS) entry which is preliminary data.</text>
</comment>
<dbReference type="GO" id="GO:0005886">
    <property type="term" value="C:plasma membrane"/>
    <property type="evidence" value="ECO:0007669"/>
    <property type="project" value="TreeGrafter"/>
</dbReference>
<evidence type="ECO:0000256" key="3">
    <source>
        <dbReference type="PROSITE-ProRule" id="PRU00284"/>
    </source>
</evidence>
<feature type="domain" description="Methyl-accepting transducer" evidence="4">
    <location>
        <begin position="27"/>
        <end position="100"/>
    </location>
</feature>
<comment type="similarity">
    <text evidence="2">Belongs to the methyl-accepting chemotaxis (MCP) protein family.</text>
</comment>
<sequence length="100" mass="10552">TEMGQLLQALRQMNINLVSVINDVHLNASAISTGTREIADANMDLSGRTESQASSLEQTASSMEQFAETVRQNSDHAAQANTLAETTSAVAQQGGAMVSQ</sequence>
<protein>
    <submittedName>
        <fullName evidence="6">Chemotaxis protein</fullName>
    </submittedName>
</protein>
<dbReference type="Gene3D" id="1.10.287.950">
    <property type="entry name" value="Methyl-accepting chemotaxis protein"/>
    <property type="match status" value="1"/>
</dbReference>
<evidence type="ECO:0000259" key="5">
    <source>
        <dbReference type="PROSITE" id="PS50192"/>
    </source>
</evidence>
<name>A0A941DRM7_9BURK</name>
<evidence type="ECO:0000256" key="2">
    <source>
        <dbReference type="ARBA" id="ARBA00029447"/>
    </source>
</evidence>
<dbReference type="PROSITE" id="PS50192">
    <property type="entry name" value="T_SNARE"/>
    <property type="match status" value="1"/>
</dbReference>
<dbReference type="InterPro" id="IPR000727">
    <property type="entry name" value="T_SNARE_dom"/>
</dbReference>